<evidence type="ECO:0000259" key="2">
    <source>
        <dbReference type="Pfam" id="PF24626"/>
    </source>
</evidence>
<dbReference type="SUPFAM" id="SSF158573">
    <property type="entry name" value="GINS helical bundle-like"/>
    <property type="match status" value="1"/>
</dbReference>
<protein>
    <recommendedName>
        <fullName evidence="2">Tf2-1-like SH3-like domain-containing protein</fullName>
    </recommendedName>
</protein>
<evidence type="ECO:0000256" key="1">
    <source>
        <dbReference type="SAM" id="Coils"/>
    </source>
</evidence>
<sequence>MKEISFEVGDKVFLKVFPWKRIIHFGQKGKLSPKFIGPCEILDKVWPMAYRLALPLELSKIHDVFHISMLCRYRSNLKHIVQIEELKMEPILSYKEKLIRNLAKEVKELRNKRILLVKLLWRNNNIEEATWERESVMRGQYPQLHSGEVHVKVSLVIGEAPSQSVSHPS</sequence>
<accession>A0A1U8NN86</accession>
<feature type="domain" description="Tf2-1-like SH3-like" evidence="2">
    <location>
        <begin position="9"/>
        <end position="74"/>
    </location>
</feature>
<dbReference type="Proteomes" id="UP000818029">
    <property type="component" value="Chromosome D03"/>
</dbReference>
<dbReference type="InterPro" id="IPR056924">
    <property type="entry name" value="SH3_Tf2-1"/>
</dbReference>
<organism evidence="3 4">
    <name type="scientific">Gossypium hirsutum</name>
    <name type="common">Upland cotton</name>
    <name type="synonym">Gossypium mexicanum</name>
    <dbReference type="NCBI Taxonomy" id="3635"/>
    <lineage>
        <taxon>Eukaryota</taxon>
        <taxon>Viridiplantae</taxon>
        <taxon>Streptophyta</taxon>
        <taxon>Embryophyta</taxon>
        <taxon>Tracheophyta</taxon>
        <taxon>Spermatophyta</taxon>
        <taxon>Magnoliopsida</taxon>
        <taxon>eudicotyledons</taxon>
        <taxon>Gunneridae</taxon>
        <taxon>Pentapetalae</taxon>
        <taxon>rosids</taxon>
        <taxon>malvids</taxon>
        <taxon>Malvales</taxon>
        <taxon>Malvaceae</taxon>
        <taxon>Malvoideae</taxon>
        <taxon>Gossypium</taxon>
    </lineage>
</organism>
<dbReference type="PaxDb" id="3635-A0A1U8NN86"/>
<keyword evidence="1" id="KW-0175">Coiled coil</keyword>
<dbReference type="KEGG" id="ghi:107950092"/>
<reference evidence="3" key="1">
    <citation type="journal article" date="2020" name="Nat. Genet.">
        <title>Genomic diversifications of five Gossypium allopolyploid species and their impact on cotton improvement.</title>
        <authorList>
            <person name="Chen Z.J."/>
            <person name="Sreedasyam A."/>
            <person name="Ando A."/>
            <person name="Song Q."/>
            <person name="De Santiago L.M."/>
            <person name="Hulse-Kemp A.M."/>
            <person name="Ding M."/>
            <person name="Ye W."/>
            <person name="Kirkbride R.C."/>
            <person name="Jenkins J."/>
            <person name="Plott C."/>
            <person name="Lovell J."/>
            <person name="Lin Y.M."/>
            <person name="Vaughn R."/>
            <person name="Liu B."/>
            <person name="Simpson S."/>
            <person name="Scheffler B.E."/>
            <person name="Wen L."/>
            <person name="Saski C.A."/>
            <person name="Grover C.E."/>
            <person name="Hu G."/>
            <person name="Conover J.L."/>
            <person name="Carlson J.W."/>
            <person name="Shu S."/>
            <person name="Boston L.B."/>
            <person name="Williams M."/>
            <person name="Peterson D.G."/>
            <person name="McGee K."/>
            <person name="Jones D.C."/>
            <person name="Wendel J.F."/>
            <person name="Stelly D.M."/>
            <person name="Grimwood J."/>
            <person name="Schmutz J."/>
        </authorList>
    </citation>
    <scope>NUCLEOTIDE SEQUENCE [LARGE SCALE GENOMIC DNA]</scope>
    <source>
        <strain evidence="3">cv. TM-1</strain>
    </source>
</reference>
<evidence type="ECO:0000313" key="3">
    <source>
        <dbReference type="Proteomes" id="UP000818029"/>
    </source>
</evidence>
<dbReference type="RefSeq" id="XP_016740325.1">
    <property type="nucleotide sequence ID" value="XM_016884836.1"/>
</dbReference>
<keyword evidence="3" id="KW-1185">Reference proteome</keyword>
<dbReference type="AlphaFoldDB" id="A0A1U8NN86"/>
<dbReference type="PANTHER" id="PTHR46148">
    <property type="entry name" value="CHROMO DOMAIN-CONTAINING PROTEIN"/>
    <property type="match status" value="1"/>
</dbReference>
<dbReference type="InterPro" id="IPR036224">
    <property type="entry name" value="GINS_bundle-like_dom_sf"/>
</dbReference>
<dbReference type="GeneID" id="107950092"/>
<dbReference type="STRING" id="3635.A0A1U8NN86"/>
<gene>
    <name evidence="4" type="primary">LOC107950092</name>
</gene>
<reference evidence="4" key="2">
    <citation type="submission" date="2025-08" db="UniProtKB">
        <authorList>
            <consortium name="RefSeq"/>
        </authorList>
    </citation>
    <scope>IDENTIFICATION</scope>
</reference>
<dbReference type="PANTHER" id="PTHR46148:SF44">
    <property type="entry name" value="GAG-POL POLYPROTEIN"/>
    <property type="match status" value="1"/>
</dbReference>
<dbReference type="Pfam" id="PF24626">
    <property type="entry name" value="SH3_Tf2-1"/>
    <property type="match status" value="1"/>
</dbReference>
<feature type="coiled-coil region" evidence="1">
    <location>
        <begin position="92"/>
        <end position="119"/>
    </location>
</feature>
<evidence type="ECO:0000313" key="4">
    <source>
        <dbReference type="RefSeq" id="XP_016740325.1"/>
    </source>
</evidence>
<name>A0A1U8NN86_GOSHI</name>
<proteinExistence type="predicted"/>